<dbReference type="PANTHER" id="PTHR47113">
    <property type="entry name" value="LD09343P"/>
    <property type="match status" value="1"/>
</dbReference>
<dbReference type="PROSITE" id="PS51221">
    <property type="entry name" value="TTL"/>
    <property type="match status" value="1"/>
</dbReference>
<dbReference type="PANTHER" id="PTHR47113:SF1">
    <property type="entry name" value="LD09343P"/>
    <property type="match status" value="1"/>
</dbReference>
<keyword evidence="1" id="KW-1133">Transmembrane helix</keyword>
<accession>A0A1B6GIW8</accession>
<evidence type="ECO:0000313" key="2">
    <source>
        <dbReference type="EMBL" id="JAS62360.1"/>
    </source>
</evidence>
<reference evidence="2" key="1">
    <citation type="submission" date="2015-11" db="EMBL/GenBank/DDBJ databases">
        <title>De novo transcriptome assembly of four potential Pierce s Disease insect vectors from Arizona vineyards.</title>
        <authorList>
            <person name="Tassone E.E."/>
        </authorList>
    </citation>
    <scope>NUCLEOTIDE SEQUENCE</scope>
</reference>
<gene>
    <name evidence="2" type="ORF">g.6000</name>
</gene>
<sequence length="329" mass="38352">SQSEQIFKNCVQMCKFCDMRLKIRSPVVFVSFVVFCCLILLAINIYELQWMKTEHIRYHHNDKAKNQETSAAAADAPVFLAYGKNVDSGHLKHVFEMFQQFGYIRGSLELSDHWDVLWAHDYPFRKLSTKLKNLKSHQMVNHFPGSGFITNKMDLAVSNIPHIPRAFKIPQQTQELLDYIMKYPHKKFVQKSNDHRGIKIETVETLNLKANGSFLQEYIDKPFLVDGYKFDIGVYTIITSIDPLRVYIYNGDILFRYCPEKYHPFDPKNLNKYVIGDDYLPTWEVPSLKKLYTELGYSMRDSFNAYVRSLGKHVSKPVFSTFSSEPVTI</sequence>
<dbReference type="InterPro" id="IPR053317">
    <property type="entry name" value="Tubulin_polyglutamylase"/>
</dbReference>
<dbReference type="Gene3D" id="3.30.470.20">
    <property type="entry name" value="ATP-grasp fold, B domain"/>
    <property type="match status" value="1"/>
</dbReference>
<dbReference type="InterPro" id="IPR004344">
    <property type="entry name" value="TTL/TTLL_fam"/>
</dbReference>
<keyword evidence="1" id="KW-0472">Membrane</keyword>
<evidence type="ECO:0000256" key="1">
    <source>
        <dbReference type="SAM" id="Phobius"/>
    </source>
</evidence>
<feature type="transmembrane region" description="Helical" evidence="1">
    <location>
        <begin position="27"/>
        <end position="46"/>
    </location>
</feature>
<protein>
    <recommendedName>
        <fullName evidence="3">Tubulin--tyrosine ligase-like protein 9</fullName>
    </recommendedName>
</protein>
<name>A0A1B6GIW8_9HEMI</name>
<organism evidence="2">
    <name type="scientific">Cuerna arida</name>
    <dbReference type="NCBI Taxonomy" id="1464854"/>
    <lineage>
        <taxon>Eukaryota</taxon>
        <taxon>Metazoa</taxon>
        <taxon>Ecdysozoa</taxon>
        <taxon>Arthropoda</taxon>
        <taxon>Hexapoda</taxon>
        <taxon>Insecta</taxon>
        <taxon>Pterygota</taxon>
        <taxon>Neoptera</taxon>
        <taxon>Paraneoptera</taxon>
        <taxon>Hemiptera</taxon>
        <taxon>Auchenorrhyncha</taxon>
        <taxon>Membracoidea</taxon>
        <taxon>Cicadellidae</taxon>
        <taxon>Cicadellinae</taxon>
        <taxon>Proconiini</taxon>
        <taxon>Cuerna</taxon>
    </lineage>
</organism>
<keyword evidence="1" id="KW-0812">Transmembrane</keyword>
<dbReference type="Pfam" id="PF03133">
    <property type="entry name" value="TTL"/>
    <property type="match status" value="1"/>
</dbReference>
<dbReference type="AlphaFoldDB" id="A0A1B6GIW8"/>
<evidence type="ECO:0008006" key="3">
    <source>
        <dbReference type="Google" id="ProtNLM"/>
    </source>
</evidence>
<proteinExistence type="predicted"/>
<dbReference type="EMBL" id="GECZ01007409">
    <property type="protein sequence ID" value="JAS62360.1"/>
    <property type="molecule type" value="Transcribed_RNA"/>
</dbReference>
<feature type="non-terminal residue" evidence="2">
    <location>
        <position position="1"/>
    </location>
</feature>